<dbReference type="GO" id="GO:0016491">
    <property type="term" value="F:oxidoreductase activity"/>
    <property type="evidence" value="ECO:0007669"/>
    <property type="project" value="UniProtKB-KW"/>
</dbReference>
<evidence type="ECO:0000259" key="3">
    <source>
        <dbReference type="Pfam" id="PF07992"/>
    </source>
</evidence>
<dbReference type="RefSeq" id="WP_020072571.1">
    <property type="nucleotide sequence ID" value="NZ_SVNY01000003.1"/>
</dbReference>
<dbReference type="Proteomes" id="UP000754750">
    <property type="component" value="Unassembled WGS sequence"/>
</dbReference>
<organism evidence="4 5">
    <name type="scientific">Faecalispora sporosphaeroides</name>
    <dbReference type="NCBI Taxonomy" id="1549"/>
    <lineage>
        <taxon>Bacteria</taxon>
        <taxon>Bacillati</taxon>
        <taxon>Bacillota</taxon>
        <taxon>Clostridia</taxon>
        <taxon>Eubacteriales</taxon>
        <taxon>Oscillospiraceae</taxon>
        <taxon>Faecalispora</taxon>
    </lineage>
</organism>
<evidence type="ECO:0000256" key="2">
    <source>
        <dbReference type="ARBA" id="ARBA00023002"/>
    </source>
</evidence>
<dbReference type="PRINTS" id="PR00469">
    <property type="entry name" value="PNDRDTASEII"/>
</dbReference>
<dbReference type="AlphaFoldDB" id="A0A928Q556"/>
<sequence length="291" mass="30490">MANIVIVGRGPAGISAALYTLRAGMATTIIGKDNGTLEKVEKIENYYGFPEPITGAELVQTGLQQAKRLGAQMVEDEVVGISYDGRLVVKTTRGEYPADALILATGSTRSTPRIRGLRELEGHGVSYCAVCDGFFYRNKEVVVLGNGDYAIHEALELLHTSKSVTVLTNGKKMLASVPEGIGLCTKGIESLDGDQVLSGVRFEDGTSLPAEGAFVAVGVAGSTDLARKLGAEVENNKIVVDENMATNIPGLYAAGDCTGGLLQVSKAVYEGAKAGTEAAKFLRSMAKTAKA</sequence>
<dbReference type="PANTHER" id="PTHR48105">
    <property type="entry name" value="THIOREDOXIN REDUCTASE 1-RELATED-RELATED"/>
    <property type="match status" value="1"/>
</dbReference>
<proteinExistence type="predicted"/>
<dbReference type="Pfam" id="PF07992">
    <property type="entry name" value="Pyr_redox_2"/>
    <property type="match status" value="1"/>
</dbReference>
<name>A0A928Q556_9FIRM</name>
<comment type="caution">
    <text evidence="4">The sequence shown here is derived from an EMBL/GenBank/DDBJ whole genome shotgun (WGS) entry which is preliminary data.</text>
</comment>
<dbReference type="PRINTS" id="PR00368">
    <property type="entry name" value="FADPNR"/>
</dbReference>
<evidence type="ECO:0000256" key="1">
    <source>
        <dbReference type="ARBA" id="ARBA00022630"/>
    </source>
</evidence>
<protein>
    <submittedName>
        <fullName evidence="4">NAD(P)/FAD-dependent oxidoreductase</fullName>
    </submittedName>
</protein>
<keyword evidence="1" id="KW-0285">Flavoprotein</keyword>
<dbReference type="SUPFAM" id="SSF51905">
    <property type="entry name" value="FAD/NAD(P)-binding domain"/>
    <property type="match status" value="1"/>
</dbReference>
<dbReference type="InterPro" id="IPR023753">
    <property type="entry name" value="FAD/NAD-binding_dom"/>
</dbReference>
<dbReference type="EMBL" id="SVNY01000003">
    <property type="protein sequence ID" value="MBE6833477.1"/>
    <property type="molecule type" value="Genomic_DNA"/>
</dbReference>
<feature type="domain" description="FAD/NAD(P)-binding" evidence="3">
    <location>
        <begin position="3"/>
        <end position="271"/>
    </location>
</feature>
<dbReference type="InterPro" id="IPR036188">
    <property type="entry name" value="FAD/NAD-bd_sf"/>
</dbReference>
<evidence type="ECO:0000313" key="4">
    <source>
        <dbReference type="EMBL" id="MBE6833477.1"/>
    </source>
</evidence>
<gene>
    <name evidence="4" type="ORF">E7512_07845</name>
</gene>
<accession>A0A928Q556</accession>
<evidence type="ECO:0000313" key="5">
    <source>
        <dbReference type="Proteomes" id="UP000754750"/>
    </source>
</evidence>
<dbReference type="InterPro" id="IPR050097">
    <property type="entry name" value="Ferredoxin-NADP_redctase_2"/>
</dbReference>
<dbReference type="Gene3D" id="3.50.50.60">
    <property type="entry name" value="FAD/NAD(P)-binding domain"/>
    <property type="match status" value="2"/>
</dbReference>
<keyword evidence="2" id="KW-0560">Oxidoreductase</keyword>
<reference evidence="4" key="1">
    <citation type="submission" date="2019-04" db="EMBL/GenBank/DDBJ databases">
        <title>Evolution of Biomass-Degrading Anaerobic Consortia Revealed by Metagenomics.</title>
        <authorList>
            <person name="Peng X."/>
        </authorList>
    </citation>
    <scope>NUCLEOTIDE SEQUENCE</scope>
    <source>
        <strain evidence="4">SIG551</strain>
    </source>
</reference>